<proteinExistence type="predicted"/>
<gene>
    <name evidence="2" type="ORF">Pfra01_002958800</name>
</gene>
<dbReference type="InterPro" id="IPR029052">
    <property type="entry name" value="Metallo-depent_PP-like"/>
</dbReference>
<dbReference type="Proteomes" id="UP001165121">
    <property type="component" value="Unassembled WGS sequence"/>
</dbReference>
<name>A0A9W6YML8_9STRA</name>
<protein>
    <submittedName>
        <fullName evidence="2">Unnamed protein product</fullName>
    </submittedName>
</protein>
<sequence>MEVEAKTAALQGSSAEGSGTSVDGSVCRSDGEQLAGNEPVDGSPQGARDATAKVLILSVNDVYELLPDTNGVGGVAELATMLRATRQKISRDTHVIVTLNGDFLWRSELDRKDKGCGELEEVGGQS</sequence>
<organism evidence="2 3">
    <name type="scientific">Phytophthora fragariaefolia</name>
    <dbReference type="NCBI Taxonomy" id="1490495"/>
    <lineage>
        <taxon>Eukaryota</taxon>
        <taxon>Sar</taxon>
        <taxon>Stramenopiles</taxon>
        <taxon>Oomycota</taxon>
        <taxon>Peronosporomycetes</taxon>
        <taxon>Peronosporales</taxon>
        <taxon>Peronosporaceae</taxon>
        <taxon>Phytophthora</taxon>
    </lineage>
</organism>
<keyword evidence="3" id="KW-1185">Reference proteome</keyword>
<accession>A0A9W6YML8</accession>
<evidence type="ECO:0000313" key="2">
    <source>
        <dbReference type="EMBL" id="GMG15941.1"/>
    </source>
</evidence>
<dbReference type="AlphaFoldDB" id="A0A9W6YML8"/>
<dbReference type="Gene3D" id="3.60.21.10">
    <property type="match status" value="1"/>
</dbReference>
<dbReference type="EMBL" id="BSXT01018912">
    <property type="protein sequence ID" value="GMG15941.1"/>
    <property type="molecule type" value="Genomic_DNA"/>
</dbReference>
<comment type="caution">
    <text evidence="2">The sequence shown here is derived from an EMBL/GenBank/DDBJ whole genome shotgun (WGS) entry which is preliminary data.</text>
</comment>
<evidence type="ECO:0000313" key="3">
    <source>
        <dbReference type="Proteomes" id="UP001165121"/>
    </source>
</evidence>
<evidence type="ECO:0000256" key="1">
    <source>
        <dbReference type="SAM" id="MobiDB-lite"/>
    </source>
</evidence>
<feature type="compositionally biased region" description="Polar residues" evidence="1">
    <location>
        <begin position="10"/>
        <end position="23"/>
    </location>
</feature>
<reference evidence="2" key="1">
    <citation type="submission" date="2023-04" db="EMBL/GenBank/DDBJ databases">
        <title>Phytophthora fragariaefolia NBRC 109709.</title>
        <authorList>
            <person name="Ichikawa N."/>
            <person name="Sato H."/>
            <person name="Tonouchi N."/>
        </authorList>
    </citation>
    <scope>NUCLEOTIDE SEQUENCE</scope>
    <source>
        <strain evidence="2">NBRC 109709</strain>
    </source>
</reference>
<feature type="region of interest" description="Disordered" evidence="1">
    <location>
        <begin position="1"/>
        <end position="47"/>
    </location>
</feature>